<evidence type="ECO:0000259" key="5">
    <source>
        <dbReference type="Pfam" id="PF01975"/>
    </source>
</evidence>
<dbReference type="AlphaFoldDB" id="A5DCW5"/>
<evidence type="ECO:0000313" key="7">
    <source>
        <dbReference type="Proteomes" id="UP000001997"/>
    </source>
</evidence>
<gene>
    <name evidence="6" type="ORF">PGUG_01120</name>
</gene>
<feature type="signal peptide" evidence="4">
    <location>
        <begin position="1"/>
        <end position="15"/>
    </location>
</feature>
<dbReference type="PANTHER" id="PTHR30457:SF0">
    <property type="entry name" value="PHOSPHATASE, PUTATIVE (AFU_ORTHOLOGUE AFUA_4G01070)-RELATED"/>
    <property type="match status" value="1"/>
</dbReference>
<evidence type="ECO:0000256" key="1">
    <source>
        <dbReference type="ARBA" id="ARBA00011062"/>
    </source>
</evidence>
<dbReference type="InterPro" id="IPR002828">
    <property type="entry name" value="SurE-like_Pase/nucleotidase"/>
</dbReference>
<dbReference type="InParanoid" id="A5DCW5"/>
<dbReference type="GO" id="GO:0008252">
    <property type="term" value="F:nucleotidase activity"/>
    <property type="evidence" value="ECO:0007669"/>
    <property type="project" value="InterPro"/>
</dbReference>
<dbReference type="InterPro" id="IPR030048">
    <property type="entry name" value="SurE"/>
</dbReference>
<dbReference type="VEuPathDB" id="FungiDB:PGUG_01120"/>
<accession>A5DCW5</accession>
<dbReference type="Pfam" id="PF01975">
    <property type="entry name" value="SurE"/>
    <property type="match status" value="1"/>
</dbReference>
<organism evidence="6 7">
    <name type="scientific">Meyerozyma guilliermondii (strain ATCC 6260 / CBS 566 / DSM 6381 / JCM 1539 / NBRC 10279 / NRRL Y-324)</name>
    <name type="common">Yeast</name>
    <name type="synonym">Candida guilliermondii</name>
    <dbReference type="NCBI Taxonomy" id="294746"/>
    <lineage>
        <taxon>Eukaryota</taxon>
        <taxon>Fungi</taxon>
        <taxon>Dikarya</taxon>
        <taxon>Ascomycota</taxon>
        <taxon>Saccharomycotina</taxon>
        <taxon>Pichiomycetes</taxon>
        <taxon>Debaryomycetaceae</taxon>
        <taxon>Meyerozyma</taxon>
    </lineage>
</organism>
<dbReference type="HOGENOM" id="CLU_045192_0_0_1"/>
<feature type="domain" description="Survival protein SurE-like phosphatase/nucleotidase" evidence="5">
    <location>
        <begin position="18"/>
        <end position="235"/>
    </location>
</feature>
<name>A5DCW5_PICGU</name>
<evidence type="ECO:0000313" key="6">
    <source>
        <dbReference type="EMBL" id="EDK37022.1"/>
    </source>
</evidence>
<protein>
    <recommendedName>
        <fullName evidence="5">Survival protein SurE-like phosphatase/nucleotidase domain-containing protein</fullName>
    </recommendedName>
</protein>
<sequence>MKLLALVYLMSCVLCKNILLTNDDGFAATNIRATYRALKSAGHNVVMVAPVSQRSGWSGKFDVPYTKDLMTDGEFAYKVKGDPAWGHEPTDVGIWYFNGTPASCVGFGLDYVLPNYFQGKTSNSSNVTIDKFDLVVSGPNEGVNLSPGLFTISGTIGAAVSAAYRGVPSIAFSGSNGNNSFFKDSLDEDKLNPSNIYADLVVDFVDQLFEAQQEDERLLPLGTGININMPPVGYQNESCTAPEWVYTRITGPDSTSSTVKFNATTGLVSSGSNSSKALLVDYNGLDFLPSEASILKSGCKSSVSLFSIDYDAPKRLQRKIHKALKPLFKSEDNDDDNE</sequence>
<dbReference type="Proteomes" id="UP000001997">
    <property type="component" value="Unassembled WGS sequence"/>
</dbReference>
<dbReference type="KEGG" id="pgu:PGUG_01120"/>
<dbReference type="RefSeq" id="XP_001487743.1">
    <property type="nucleotide sequence ID" value="XM_001487693.1"/>
</dbReference>
<dbReference type="NCBIfam" id="TIGR00087">
    <property type="entry name" value="surE"/>
    <property type="match status" value="1"/>
</dbReference>
<evidence type="ECO:0000256" key="4">
    <source>
        <dbReference type="SAM" id="SignalP"/>
    </source>
</evidence>
<dbReference type="InterPro" id="IPR036523">
    <property type="entry name" value="SurE-like_sf"/>
</dbReference>
<dbReference type="OrthoDB" id="4018688at2759"/>
<dbReference type="Gene3D" id="3.40.1210.10">
    <property type="entry name" value="Survival protein SurE-like phosphatase/nucleotidase"/>
    <property type="match status" value="1"/>
</dbReference>
<keyword evidence="4" id="KW-0732">Signal</keyword>
<feature type="chain" id="PRO_5013084704" description="Survival protein SurE-like phosphatase/nucleotidase domain-containing protein" evidence="4">
    <location>
        <begin position="16"/>
        <end position="338"/>
    </location>
</feature>
<keyword evidence="7" id="KW-1185">Reference proteome</keyword>
<dbReference type="EMBL" id="CH408155">
    <property type="protein sequence ID" value="EDK37022.1"/>
    <property type="molecule type" value="Genomic_DNA"/>
</dbReference>
<dbReference type="OMA" id="DSHIWYY"/>
<comment type="similarity">
    <text evidence="1">Belongs to the SurE nucleotidase family.</text>
</comment>
<evidence type="ECO:0000256" key="2">
    <source>
        <dbReference type="ARBA" id="ARBA00022723"/>
    </source>
</evidence>
<dbReference type="STRING" id="294746.A5DCW5"/>
<evidence type="ECO:0000256" key="3">
    <source>
        <dbReference type="ARBA" id="ARBA00022801"/>
    </source>
</evidence>
<dbReference type="PANTHER" id="PTHR30457">
    <property type="entry name" value="5'-NUCLEOTIDASE SURE"/>
    <property type="match status" value="1"/>
</dbReference>
<keyword evidence="2" id="KW-0479">Metal-binding</keyword>
<proteinExistence type="inferred from homology"/>
<dbReference type="eggNOG" id="ENOG502RXIE">
    <property type="taxonomic scope" value="Eukaryota"/>
</dbReference>
<dbReference type="GeneID" id="5129469"/>
<reference evidence="6 7" key="1">
    <citation type="journal article" date="2009" name="Nature">
        <title>Evolution of pathogenicity and sexual reproduction in eight Candida genomes.</title>
        <authorList>
            <person name="Butler G."/>
            <person name="Rasmussen M.D."/>
            <person name="Lin M.F."/>
            <person name="Santos M.A."/>
            <person name="Sakthikumar S."/>
            <person name="Munro C.A."/>
            <person name="Rheinbay E."/>
            <person name="Grabherr M."/>
            <person name="Forche A."/>
            <person name="Reedy J.L."/>
            <person name="Agrafioti I."/>
            <person name="Arnaud M.B."/>
            <person name="Bates S."/>
            <person name="Brown A.J."/>
            <person name="Brunke S."/>
            <person name="Costanzo M.C."/>
            <person name="Fitzpatrick D.A."/>
            <person name="de Groot P.W."/>
            <person name="Harris D."/>
            <person name="Hoyer L.L."/>
            <person name="Hube B."/>
            <person name="Klis F.M."/>
            <person name="Kodira C."/>
            <person name="Lennard N."/>
            <person name="Logue M.E."/>
            <person name="Martin R."/>
            <person name="Neiman A.M."/>
            <person name="Nikolaou E."/>
            <person name="Quail M.A."/>
            <person name="Quinn J."/>
            <person name="Santos M.C."/>
            <person name="Schmitzberger F.F."/>
            <person name="Sherlock G."/>
            <person name="Shah P."/>
            <person name="Silverstein K.A."/>
            <person name="Skrzypek M.S."/>
            <person name="Soll D."/>
            <person name="Staggs R."/>
            <person name="Stansfield I."/>
            <person name="Stumpf M.P."/>
            <person name="Sudbery P.E."/>
            <person name="Srikantha T."/>
            <person name="Zeng Q."/>
            <person name="Berman J."/>
            <person name="Berriman M."/>
            <person name="Heitman J."/>
            <person name="Gow N.A."/>
            <person name="Lorenz M.C."/>
            <person name="Birren B.W."/>
            <person name="Kellis M."/>
            <person name="Cuomo C.A."/>
        </authorList>
    </citation>
    <scope>NUCLEOTIDE SEQUENCE [LARGE SCALE GENOMIC DNA]</scope>
    <source>
        <strain evidence="7">ATCC 6260 / CBS 566 / DSM 6381 / JCM 1539 / NBRC 10279 / NRRL Y-324</strain>
    </source>
</reference>
<dbReference type="GO" id="GO:0046872">
    <property type="term" value="F:metal ion binding"/>
    <property type="evidence" value="ECO:0007669"/>
    <property type="project" value="UniProtKB-KW"/>
</dbReference>
<keyword evidence="3" id="KW-0378">Hydrolase</keyword>
<dbReference type="SUPFAM" id="SSF64167">
    <property type="entry name" value="SurE-like"/>
    <property type="match status" value="1"/>
</dbReference>